<geneLocation type="plasmid" evidence="1 2">
    <name>pHsi540</name>
</geneLocation>
<dbReference type="RefSeq" id="WP_082229950.1">
    <property type="nucleotide sequence ID" value="NZ_AOLR01000049.1"/>
</dbReference>
<name>A0A8T8KIV0_9EURY</name>
<gene>
    <name evidence="1" type="ORF">KDQ40_17395</name>
</gene>
<dbReference type="Proteomes" id="UP000682967">
    <property type="component" value="Plasmid pHsi540"/>
</dbReference>
<dbReference type="KEGG" id="hsin:KDQ40_17395"/>
<dbReference type="EMBL" id="CP073368">
    <property type="protein sequence ID" value="QUJ74231.1"/>
    <property type="molecule type" value="Genomic_DNA"/>
</dbReference>
<dbReference type="GeneID" id="64824769"/>
<protein>
    <submittedName>
        <fullName evidence="1">SIR2 family protein</fullName>
    </submittedName>
</protein>
<keyword evidence="1" id="KW-0614">Plasmid</keyword>
<dbReference type="AlphaFoldDB" id="A0A8T8KIV0"/>
<reference evidence="1" key="1">
    <citation type="submission" date="2021-04" db="EMBL/GenBank/DDBJ databases">
        <title>Complete Genome sequence and Methylome Analysis of the Haloarchaeon Haloarcula sinaiiensis.</title>
        <authorList>
            <person name="Fomenkov A."/>
            <person name="DasSarma P."/>
            <person name="DasSarma S."/>
            <person name="Roberts R.J."/>
        </authorList>
    </citation>
    <scope>NUCLEOTIDE SEQUENCE</scope>
    <source>
        <strain evidence="1">ATCC 33800</strain>
        <plasmid evidence="1">pHsi540</plasmid>
    </source>
</reference>
<accession>A0A8T8KIV0</accession>
<organism evidence="1 2">
    <name type="scientific">Haloarcula marismortui ATCC 33800</name>
    <dbReference type="NCBI Taxonomy" id="662476"/>
    <lineage>
        <taxon>Archaea</taxon>
        <taxon>Methanobacteriati</taxon>
        <taxon>Methanobacteriota</taxon>
        <taxon>Stenosarchaea group</taxon>
        <taxon>Halobacteria</taxon>
        <taxon>Halobacteriales</taxon>
        <taxon>Haloarculaceae</taxon>
        <taxon>Haloarcula</taxon>
    </lineage>
</organism>
<sequence>MQSHEEHKEQVRDDIESVVGSRECQPIIFAGTGLSMRYFSAPSWDGLLEMMTGRYSAIDTNYGFWRQTKDPKVVGEILAEKYAELAWNKNDSTFDGEKFYDYSKDQDYYLKTEIANYLDNHTPDSLKDLDEDTVDDELSREQALAELRSLKDIQPHAVITTNYDELLERVFNDFNFEEDTGGSNDEDSYQVIVGEEVLKTQFKSVGEILKIHGSVTDPESIILTSSDYENFNSRKRYLSSKMVTYFVEHPLLIAGYSASDPNVRKILSWVNDTPPNDTDLEEDIYFLKYEEDIDSVEEFSSKKRIKLEDGSFMTVKQIVAKDFDWVFEAFGSGDGFEADVRYLRKLVANMYDVVRKETPRAQVVDHRQLEDIAEDEEELATVLGISSVGDSPGVQLNHPLSTGDVTNELGIGGTPTLKEEVIRPIKNQYGENITAFNNRYHVAFFEGHTAETRRYSEEAVELFEKVLNSENYSVDIPESRIPDEDISERGYELDD</sequence>
<dbReference type="OrthoDB" id="200652at2157"/>
<proteinExistence type="predicted"/>
<evidence type="ECO:0000313" key="2">
    <source>
        <dbReference type="Proteomes" id="UP000682967"/>
    </source>
</evidence>
<evidence type="ECO:0000313" key="1">
    <source>
        <dbReference type="EMBL" id="QUJ74231.1"/>
    </source>
</evidence>
<dbReference type="Pfam" id="PF13289">
    <property type="entry name" value="SIR2_2"/>
    <property type="match status" value="1"/>
</dbReference>